<accession>A0AAD5YGC4</accession>
<dbReference type="Proteomes" id="UP001212997">
    <property type="component" value="Unassembled WGS sequence"/>
</dbReference>
<evidence type="ECO:0000256" key="2">
    <source>
        <dbReference type="SAM" id="SignalP"/>
    </source>
</evidence>
<evidence type="ECO:0000313" key="3">
    <source>
        <dbReference type="EMBL" id="KAJ3483850.1"/>
    </source>
</evidence>
<feature type="chain" id="PRO_5042219637" evidence="2">
    <location>
        <begin position="23"/>
        <end position="227"/>
    </location>
</feature>
<sequence>MRTSSFAVVVLALASSLVPALAAPTYDSSLDIAKREEQVTRDLVQVFARVVQQDLESGAMLRPKWATIRKVASGVSQGAAVGLTGYQAYRDSKKVVNDGKQVVNDGVQVVQNGVKNVNDWKKVYNSAVPIWKKVSPREDLELFARLDAQDQVLMLRDILDRREPFGCQRGRHPGRRPQPQPQGSHAMQQAFRSGVQRPHPMSVAARELDARDDDLYEYVARSWDDLD</sequence>
<keyword evidence="2" id="KW-0732">Signal</keyword>
<comment type="caution">
    <text evidence="3">The sequence shown here is derived from an EMBL/GenBank/DDBJ whole genome shotgun (WGS) entry which is preliminary data.</text>
</comment>
<organism evidence="3 4">
    <name type="scientific">Meripilus lineatus</name>
    <dbReference type="NCBI Taxonomy" id="2056292"/>
    <lineage>
        <taxon>Eukaryota</taxon>
        <taxon>Fungi</taxon>
        <taxon>Dikarya</taxon>
        <taxon>Basidiomycota</taxon>
        <taxon>Agaricomycotina</taxon>
        <taxon>Agaricomycetes</taxon>
        <taxon>Polyporales</taxon>
        <taxon>Meripilaceae</taxon>
        <taxon>Meripilus</taxon>
    </lineage>
</organism>
<dbReference type="AlphaFoldDB" id="A0AAD5YGC4"/>
<dbReference type="EMBL" id="JANAWD010000212">
    <property type="protein sequence ID" value="KAJ3483850.1"/>
    <property type="molecule type" value="Genomic_DNA"/>
</dbReference>
<reference evidence="3" key="1">
    <citation type="submission" date="2022-07" db="EMBL/GenBank/DDBJ databases">
        <title>Genome Sequence of Physisporinus lineatus.</title>
        <authorList>
            <person name="Buettner E."/>
        </authorList>
    </citation>
    <scope>NUCLEOTIDE SEQUENCE</scope>
    <source>
        <strain evidence="3">VT162</strain>
    </source>
</reference>
<feature type="signal peptide" evidence="2">
    <location>
        <begin position="1"/>
        <end position="22"/>
    </location>
</feature>
<feature type="region of interest" description="Disordered" evidence="1">
    <location>
        <begin position="164"/>
        <end position="201"/>
    </location>
</feature>
<name>A0AAD5YGC4_9APHY</name>
<proteinExistence type="predicted"/>
<keyword evidence="4" id="KW-1185">Reference proteome</keyword>
<gene>
    <name evidence="3" type="ORF">NLI96_g6033</name>
</gene>
<protein>
    <submittedName>
        <fullName evidence="3">Uncharacterized protein</fullName>
    </submittedName>
</protein>
<evidence type="ECO:0000313" key="4">
    <source>
        <dbReference type="Proteomes" id="UP001212997"/>
    </source>
</evidence>
<evidence type="ECO:0000256" key="1">
    <source>
        <dbReference type="SAM" id="MobiDB-lite"/>
    </source>
</evidence>